<dbReference type="RefSeq" id="WP_112656263.1">
    <property type="nucleotide sequence ID" value="NZ_CP043451.1"/>
</dbReference>
<feature type="transmembrane region" description="Helical" evidence="1">
    <location>
        <begin position="52"/>
        <end position="76"/>
    </location>
</feature>
<reference evidence="2 4" key="1">
    <citation type="submission" date="2019-08" db="EMBL/GenBank/DDBJ databases">
        <title>Comparative genome analysis confer to the adaptation heavy metal polluted environment.</title>
        <authorList>
            <person name="Li Y."/>
        </authorList>
    </citation>
    <scope>NUCLEOTIDE SEQUENCE [LARGE SCALE GENOMIC DNA]</scope>
    <source>
        <strain evidence="2 4">P2</strain>
    </source>
</reference>
<organism evidence="2 4">
    <name type="scientific">Mucilaginibacter rubeus</name>
    <dbReference type="NCBI Taxonomy" id="2027860"/>
    <lineage>
        <taxon>Bacteria</taxon>
        <taxon>Pseudomonadati</taxon>
        <taxon>Bacteroidota</taxon>
        <taxon>Sphingobacteriia</taxon>
        <taxon>Sphingobacteriales</taxon>
        <taxon>Sphingobacteriaceae</taxon>
        <taxon>Mucilaginibacter</taxon>
    </lineage>
</organism>
<reference evidence="3 5" key="2">
    <citation type="submission" date="2021-03" db="EMBL/GenBank/DDBJ databases">
        <title>Mucilaginibacter strains isolated from gold and copper mining confer multi heavy-metal resistance.</title>
        <authorList>
            <person name="Li Y."/>
        </authorList>
    </citation>
    <scope>NUCLEOTIDE SEQUENCE [LARGE SCALE GENOMIC DNA]</scope>
    <source>
        <strain evidence="3 5">P2-4</strain>
    </source>
</reference>
<evidence type="ECO:0000256" key="1">
    <source>
        <dbReference type="SAM" id="Phobius"/>
    </source>
</evidence>
<evidence type="ECO:0000313" key="5">
    <source>
        <dbReference type="Proteomes" id="UP000663940"/>
    </source>
</evidence>
<keyword evidence="5" id="KW-1185">Reference proteome</keyword>
<gene>
    <name evidence="2" type="ORF">DIU31_024890</name>
    <name evidence="3" type="ORF">J3L21_02540</name>
</gene>
<dbReference type="Proteomes" id="UP000250557">
    <property type="component" value="Chromosome"/>
</dbReference>
<feature type="transmembrane region" description="Helical" evidence="1">
    <location>
        <begin position="136"/>
        <end position="155"/>
    </location>
</feature>
<sequence>MNSYTLLQICLFTHLTGLTLMAGTDIVEFVAFRSILKTYQTNKDAAVHQIGILSRFSVLLLIGGILLVLSGIGFLIITHNAFGNQLWFKIKMIFVLGLVLNGMLMGQKSGNRLKQSLTTGNNVKARQVEDAIRTMIRFHFIQLCIFFIVVLMAVFKFK</sequence>
<keyword evidence="1" id="KW-1133">Transmembrane helix</keyword>
<proteinExistence type="predicted"/>
<feature type="transmembrane region" description="Helical" evidence="1">
    <location>
        <begin position="88"/>
        <end position="106"/>
    </location>
</feature>
<keyword evidence="1" id="KW-0472">Membrane</keyword>
<dbReference type="EMBL" id="CP071880">
    <property type="protein sequence ID" value="QTE50880.1"/>
    <property type="molecule type" value="Genomic_DNA"/>
</dbReference>
<evidence type="ECO:0000313" key="2">
    <source>
        <dbReference type="EMBL" id="QEM06589.1"/>
    </source>
</evidence>
<dbReference type="Proteomes" id="UP000663940">
    <property type="component" value="Chromosome"/>
</dbReference>
<dbReference type="EMBL" id="CP043451">
    <property type="protein sequence ID" value="QEM06589.1"/>
    <property type="molecule type" value="Genomic_DNA"/>
</dbReference>
<evidence type="ECO:0000313" key="3">
    <source>
        <dbReference type="EMBL" id="QTE50880.1"/>
    </source>
</evidence>
<accession>A0AAE6MKM2</accession>
<protein>
    <submittedName>
        <fullName evidence="2">DUF2214 family protein</fullName>
    </submittedName>
</protein>
<evidence type="ECO:0000313" key="4">
    <source>
        <dbReference type="Proteomes" id="UP000250557"/>
    </source>
</evidence>
<feature type="transmembrane region" description="Helical" evidence="1">
    <location>
        <begin position="6"/>
        <end position="31"/>
    </location>
</feature>
<dbReference type="AlphaFoldDB" id="A0AAE6MKM2"/>
<name>A0AAE6MKM2_9SPHI</name>
<keyword evidence="1" id="KW-0812">Transmembrane</keyword>